<reference evidence="11" key="1">
    <citation type="submission" date="2025-08" db="UniProtKB">
        <authorList>
            <consortium name="Ensembl"/>
        </authorList>
    </citation>
    <scope>IDENTIFICATION</scope>
    <source>
        <strain evidence="11">broiler</strain>
    </source>
</reference>
<dbReference type="GO" id="GO:0005737">
    <property type="term" value="C:cytoplasm"/>
    <property type="evidence" value="ECO:0000318"/>
    <property type="project" value="GO_Central"/>
</dbReference>
<dbReference type="SUPFAM" id="SSF49417">
    <property type="entry name" value="p53-like transcription factors"/>
    <property type="match status" value="1"/>
</dbReference>
<dbReference type="GO" id="GO:0007249">
    <property type="term" value="P:canonical NF-kappaB signal transduction"/>
    <property type="evidence" value="ECO:0000318"/>
    <property type="project" value="GO_Central"/>
</dbReference>
<dbReference type="Proteomes" id="UP000000539">
    <property type="component" value="Unassembled WGS sequence"/>
</dbReference>
<dbReference type="GlyGen" id="A0A8V0X7S8">
    <property type="glycosylation" value="1 site"/>
</dbReference>
<evidence type="ECO:0000256" key="7">
    <source>
        <dbReference type="ARBA" id="ARBA00023163"/>
    </source>
</evidence>
<accession>A0A8V0X7S8</accession>
<dbReference type="GO" id="GO:0038061">
    <property type="term" value="P:non-canonical NF-kappaB signal transduction"/>
    <property type="evidence" value="ECO:0000318"/>
    <property type="project" value="GO_Central"/>
</dbReference>
<evidence type="ECO:0000259" key="10">
    <source>
        <dbReference type="PROSITE" id="PS50254"/>
    </source>
</evidence>
<dbReference type="Ensembl" id="ENSGALT00010002952.1">
    <property type="protein sequence ID" value="ENSGALP00010001498.1"/>
    <property type="gene ID" value="ENSGALG00010001277.1"/>
</dbReference>
<dbReference type="PROSITE" id="PS01204">
    <property type="entry name" value="REL_1"/>
    <property type="match status" value="1"/>
</dbReference>
<evidence type="ECO:0000256" key="3">
    <source>
        <dbReference type="ARBA" id="ARBA00022490"/>
    </source>
</evidence>
<feature type="region of interest" description="Disordered" evidence="9">
    <location>
        <begin position="403"/>
        <end position="436"/>
    </location>
</feature>
<dbReference type="CDD" id="cd07885">
    <property type="entry name" value="RHD-n_RelA"/>
    <property type="match status" value="1"/>
</dbReference>
<dbReference type="SMART" id="SM00429">
    <property type="entry name" value="IPT"/>
    <property type="match status" value="1"/>
</dbReference>
<keyword evidence="12" id="KW-1185">Reference proteome</keyword>
<dbReference type="GeneTree" id="ENSGT00940000159867"/>
<dbReference type="InterPro" id="IPR013783">
    <property type="entry name" value="Ig-like_fold"/>
</dbReference>
<feature type="compositionally biased region" description="Pro residues" evidence="9">
    <location>
        <begin position="373"/>
        <end position="391"/>
    </location>
</feature>
<dbReference type="GO" id="GO:0045087">
    <property type="term" value="P:innate immune response"/>
    <property type="evidence" value="ECO:0000318"/>
    <property type="project" value="GO_Central"/>
</dbReference>
<evidence type="ECO:0000256" key="4">
    <source>
        <dbReference type="ARBA" id="ARBA00022553"/>
    </source>
</evidence>
<feature type="compositionally biased region" description="Low complexity" evidence="9">
    <location>
        <begin position="552"/>
        <end position="561"/>
    </location>
</feature>
<comment type="subcellular location">
    <subcellularLocation>
        <location evidence="2">Cytoplasm</location>
    </subcellularLocation>
    <subcellularLocation>
        <location evidence="1">Nucleus</location>
    </subcellularLocation>
</comment>
<evidence type="ECO:0000313" key="11">
    <source>
        <dbReference type="Ensembl" id="ENSGALP00010001498.1"/>
    </source>
</evidence>
<keyword evidence="5" id="KW-0805">Transcription regulation</keyword>
<dbReference type="GO" id="GO:0006954">
    <property type="term" value="P:inflammatory response"/>
    <property type="evidence" value="ECO:0000318"/>
    <property type="project" value="GO_Central"/>
</dbReference>
<dbReference type="InterPro" id="IPR008967">
    <property type="entry name" value="p53-like_TF_DNA-bd_sf"/>
</dbReference>
<dbReference type="Pfam" id="PF16179">
    <property type="entry name" value="RHD_dimer"/>
    <property type="match status" value="1"/>
</dbReference>
<keyword evidence="4" id="KW-0597">Phosphoprotein</keyword>
<name>A0A8V0X7S8_CHICK</name>
<keyword evidence="3" id="KW-0963">Cytoplasm</keyword>
<keyword evidence="8" id="KW-0539">Nucleus</keyword>
<dbReference type="InterPro" id="IPR000451">
    <property type="entry name" value="NFkB/Dor"/>
</dbReference>
<dbReference type="SUPFAM" id="SSF81296">
    <property type="entry name" value="E set domains"/>
    <property type="match status" value="1"/>
</dbReference>
<proteinExistence type="predicted"/>
<sequence length="635" mass="68693">MGSRAQSGAGVAVGSRADADLLPLYLQPEWGEQEPGGATPFVEILEQPKQRGMRFRYKCEGRSAGSIPGEHSTDSARTHPTIRVNHYRGPGRVRVSLVTKDPPHGPHPHELVGRHCQHGYYEAELSPERCVHSFQNLGIQCVKKRELEAAVAERIRTNNNPFNVPMEERGAEYDLSAVRLCFQVWVNGPGGLCPLPPVLSQPIYDNRAPSTAELRICRVNRNSGSCQGGDEIFLLCDKVQKEDIEVRFWAEGWEAKGSFAAADVHRQVAIVFRTPPFRERSLRHPVTVRMELQRPSDRQRSPPLDFRYLPHQGDLQCIEEKRKRTRDTFRAFVQRAPLPGLEPNPEPRPPRRIAVPSRPPPAPQQPPSMVGAPPAPLFPLGVPPASSPTPEPLAEALLQLQFDDGVGGSGPPPSTTTTTTTTTQCALGGGIPDPGGSPLDLGALLGDPPFDTIDAAELQRLLGPPRDPPRWDWGWGGFWGAPLPPDEFWGPPLIHRRHIWALPPHAALLSRSHHTFGAVSDPGGVRRGGTSCWTPPGFRGASTSSRSPPPAHGGLPALPGGPGLQCLPQPVPFILSLGGYWEQLGGWGGGNWRGMKVNWGTGQGVRALGGQLGGERAFGGQLGGAYRRLGATGGG</sequence>
<dbReference type="InterPro" id="IPR032397">
    <property type="entry name" value="RHD_dimer"/>
</dbReference>
<dbReference type="Gene3D" id="2.60.40.340">
    <property type="entry name" value="Rel homology domain (RHD), DNA-binding domain"/>
    <property type="match status" value="1"/>
</dbReference>
<evidence type="ECO:0000256" key="8">
    <source>
        <dbReference type="ARBA" id="ARBA00023242"/>
    </source>
</evidence>
<dbReference type="GO" id="GO:0000978">
    <property type="term" value="F:RNA polymerase II cis-regulatory region sequence-specific DNA binding"/>
    <property type="evidence" value="ECO:0000318"/>
    <property type="project" value="GO_Central"/>
</dbReference>
<keyword evidence="6" id="KW-0238">DNA-binding</keyword>
<protein>
    <recommendedName>
        <fullName evidence="10">RHD domain-containing protein</fullName>
    </recommendedName>
</protein>
<dbReference type="InterPro" id="IPR030492">
    <property type="entry name" value="RHD_CS"/>
</dbReference>
<dbReference type="AlphaFoldDB" id="A0A8V0X7S8"/>
<dbReference type="GO" id="GO:0000981">
    <property type="term" value="F:DNA-binding transcription factor activity, RNA polymerase II-specific"/>
    <property type="evidence" value="ECO:0000318"/>
    <property type="project" value="GO_Central"/>
</dbReference>
<feature type="region of interest" description="Disordered" evidence="9">
    <location>
        <begin position="535"/>
        <end position="561"/>
    </location>
</feature>
<evidence type="ECO:0000256" key="9">
    <source>
        <dbReference type="SAM" id="MobiDB-lite"/>
    </source>
</evidence>
<dbReference type="InterPro" id="IPR030495">
    <property type="entry name" value="RelA_RHD_N"/>
</dbReference>
<dbReference type="PANTHER" id="PTHR24169">
    <property type="entry name" value="NUCLEAR FACTOR NF-KAPPA-B PROTEIN"/>
    <property type="match status" value="1"/>
</dbReference>
<feature type="domain" description="RHD" evidence="10">
    <location>
        <begin position="37"/>
        <end position="210"/>
    </location>
</feature>
<dbReference type="PROSITE" id="PS50254">
    <property type="entry name" value="REL_2"/>
    <property type="match status" value="1"/>
</dbReference>
<organism evidence="11 12">
    <name type="scientific">Gallus gallus</name>
    <name type="common">Chicken</name>
    <dbReference type="NCBI Taxonomy" id="9031"/>
    <lineage>
        <taxon>Eukaryota</taxon>
        <taxon>Metazoa</taxon>
        <taxon>Chordata</taxon>
        <taxon>Craniata</taxon>
        <taxon>Vertebrata</taxon>
        <taxon>Euteleostomi</taxon>
        <taxon>Archelosauria</taxon>
        <taxon>Archosauria</taxon>
        <taxon>Dinosauria</taxon>
        <taxon>Saurischia</taxon>
        <taxon>Theropoda</taxon>
        <taxon>Coelurosauria</taxon>
        <taxon>Aves</taxon>
        <taxon>Neognathae</taxon>
        <taxon>Galloanserae</taxon>
        <taxon>Galliformes</taxon>
        <taxon>Phasianidae</taxon>
        <taxon>Phasianinae</taxon>
        <taxon>Gallus</taxon>
    </lineage>
</organism>
<dbReference type="PRINTS" id="PR00057">
    <property type="entry name" value="NFKBTNSCPFCT"/>
</dbReference>
<dbReference type="FunFam" id="2.60.40.340:FF:000003">
    <property type="entry name" value="NFkB p65 transcription factor"/>
    <property type="match status" value="1"/>
</dbReference>
<evidence type="ECO:0000313" key="12">
    <source>
        <dbReference type="Proteomes" id="UP000000539"/>
    </source>
</evidence>
<dbReference type="InterPro" id="IPR014756">
    <property type="entry name" value="Ig_E-set"/>
</dbReference>
<dbReference type="GO" id="GO:0071222">
    <property type="term" value="P:cellular response to lipopolysaccharide"/>
    <property type="evidence" value="ECO:0000318"/>
    <property type="project" value="GO_Central"/>
</dbReference>
<feature type="compositionally biased region" description="Pro residues" evidence="9">
    <location>
        <begin position="357"/>
        <end position="366"/>
    </location>
</feature>
<reference evidence="11" key="2">
    <citation type="submission" date="2025-09" db="UniProtKB">
        <authorList>
            <consortium name="Ensembl"/>
        </authorList>
    </citation>
    <scope>IDENTIFICATION</scope>
    <source>
        <strain evidence="11">broiler</strain>
    </source>
</reference>
<dbReference type="GO" id="GO:0005634">
    <property type="term" value="C:nucleus"/>
    <property type="evidence" value="ECO:0000318"/>
    <property type="project" value="GO_Central"/>
</dbReference>
<dbReference type="InterPro" id="IPR037059">
    <property type="entry name" value="RHD_DNA_bind_dom_sf"/>
</dbReference>
<dbReference type="CDD" id="cd01177">
    <property type="entry name" value="IPT_NFkappaB"/>
    <property type="match status" value="1"/>
</dbReference>
<dbReference type="Gene3D" id="2.60.40.10">
    <property type="entry name" value="Immunoglobulins"/>
    <property type="match status" value="1"/>
</dbReference>
<evidence type="ECO:0000256" key="1">
    <source>
        <dbReference type="ARBA" id="ARBA00004123"/>
    </source>
</evidence>
<feature type="region of interest" description="Disordered" evidence="9">
    <location>
        <begin position="332"/>
        <end position="391"/>
    </location>
</feature>
<dbReference type="GO" id="GO:0035525">
    <property type="term" value="C:NF-kappaB p50/p65 complex"/>
    <property type="evidence" value="ECO:0000318"/>
    <property type="project" value="GO_Central"/>
</dbReference>
<dbReference type="Pfam" id="PF00554">
    <property type="entry name" value="RHD_DNA_bind"/>
    <property type="match status" value="1"/>
</dbReference>
<dbReference type="FunFam" id="2.60.40.10:FF:000046">
    <property type="entry name" value="Nuclear factor NF-kappa-B p105 subunit"/>
    <property type="match status" value="1"/>
</dbReference>
<dbReference type="InterPro" id="IPR011539">
    <property type="entry name" value="RHD_DNA_bind_dom"/>
</dbReference>
<evidence type="ECO:0000256" key="5">
    <source>
        <dbReference type="ARBA" id="ARBA00023015"/>
    </source>
</evidence>
<dbReference type="InterPro" id="IPR002909">
    <property type="entry name" value="IPT_dom"/>
</dbReference>
<dbReference type="InterPro" id="IPR033926">
    <property type="entry name" value="IPT_NFkappaB"/>
</dbReference>
<dbReference type="GO" id="GO:0045944">
    <property type="term" value="P:positive regulation of transcription by RNA polymerase II"/>
    <property type="evidence" value="ECO:0000318"/>
    <property type="project" value="GO_Central"/>
</dbReference>
<evidence type="ECO:0000256" key="6">
    <source>
        <dbReference type="ARBA" id="ARBA00023125"/>
    </source>
</evidence>
<dbReference type="GO" id="GO:0034097">
    <property type="term" value="P:response to cytokine"/>
    <property type="evidence" value="ECO:0000318"/>
    <property type="project" value="GO_Central"/>
</dbReference>
<evidence type="ECO:0000256" key="2">
    <source>
        <dbReference type="ARBA" id="ARBA00004496"/>
    </source>
</evidence>
<keyword evidence="7" id="KW-0804">Transcription</keyword>
<dbReference type="PANTHER" id="PTHR24169:SF1">
    <property type="entry name" value="TRANSCRIPTION FACTOR P65"/>
    <property type="match status" value="1"/>
</dbReference>